<organism evidence="1 2">
    <name type="scientific">Ameca splendens</name>
    <dbReference type="NCBI Taxonomy" id="208324"/>
    <lineage>
        <taxon>Eukaryota</taxon>
        <taxon>Metazoa</taxon>
        <taxon>Chordata</taxon>
        <taxon>Craniata</taxon>
        <taxon>Vertebrata</taxon>
        <taxon>Euteleostomi</taxon>
        <taxon>Actinopterygii</taxon>
        <taxon>Neopterygii</taxon>
        <taxon>Teleostei</taxon>
        <taxon>Neoteleostei</taxon>
        <taxon>Acanthomorphata</taxon>
        <taxon>Ovalentaria</taxon>
        <taxon>Atherinomorphae</taxon>
        <taxon>Cyprinodontiformes</taxon>
        <taxon>Goodeidae</taxon>
        <taxon>Ameca</taxon>
    </lineage>
</organism>
<sequence>MLLQNLYAPFSITFTDVSVAHAMGTNTPPYHHRYWLLNFGLTTFQTVLFLFGPEDTMSMISKNNLKCGLVRSQHTSIHFNSIQFNSIQFKDNLLILEGKLEFQYNPSKHTS</sequence>
<keyword evidence="2" id="KW-1185">Reference proteome</keyword>
<evidence type="ECO:0000313" key="1">
    <source>
        <dbReference type="EMBL" id="MEQ2290748.1"/>
    </source>
</evidence>
<gene>
    <name evidence="1" type="ORF">AMECASPLE_006251</name>
</gene>
<protein>
    <submittedName>
        <fullName evidence="1">Uncharacterized protein</fullName>
    </submittedName>
</protein>
<comment type="caution">
    <text evidence="1">The sequence shown here is derived from an EMBL/GenBank/DDBJ whole genome shotgun (WGS) entry which is preliminary data.</text>
</comment>
<evidence type="ECO:0000313" key="2">
    <source>
        <dbReference type="Proteomes" id="UP001469553"/>
    </source>
</evidence>
<reference evidence="1 2" key="1">
    <citation type="submission" date="2021-06" db="EMBL/GenBank/DDBJ databases">
        <authorList>
            <person name="Palmer J.M."/>
        </authorList>
    </citation>
    <scope>NUCLEOTIDE SEQUENCE [LARGE SCALE GENOMIC DNA]</scope>
    <source>
        <strain evidence="1 2">AS_MEX2019</strain>
        <tissue evidence="1">Muscle</tissue>
    </source>
</reference>
<accession>A0ABV0YB61</accession>
<dbReference type="Proteomes" id="UP001469553">
    <property type="component" value="Unassembled WGS sequence"/>
</dbReference>
<proteinExistence type="predicted"/>
<dbReference type="EMBL" id="JAHRIP010028513">
    <property type="protein sequence ID" value="MEQ2290748.1"/>
    <property type="molecule type" value="Genomic_DNA"/>
</dbReference>
<name>A0ABV0YB61_9TELE</name>